<feature type="transmembrane region" description="Helical" evidence="7">
    <location>
        <begin position="156"/>
        <end position="177"/>
    </location>
</feature>
<feature type="transmembrane region" description="Helical" evidence="7">
    <location>
        <begin position="198"/>
        <end position="215"/>
    </location>
</feature>
<feature type="transmembrane region" description="Helical" evidence="7">
    <location>
        <begin position="12"/>
        <end position="32"/>
    </location>
</feature>
<dbReference type="AlphaFoldDB" id="A0A1R4JHL8"/>
<comment type="similarity">
    <text evidence="2">Belongs to the UPF0324 family.</text>
</comment>
<proteinExistence type="inferred from homology"/>
<dbReference type="GO" id="GO:0005886">
    <property type="term" value="C:plasma membrane"/>
    <property type="evidence" value="ECO:0007669"/>
    <property type="project" value="UniProtKB-SubCell"/>
</dbReference>
<feature type="transmembrane region" description="Helical" evidence="7">
    <location>
        <begin position="68"/>
        <end position="87"/>
    </location>
</feature>
<comment type="subcellular location">
    <subcellularLocation>
        <location evidence="1">Cell membrane</location>
        <topology evidence="1">Multi-pass membrane protein</topology>
    </subcellularLocation>
</comment>
<evidence type="ECO:0000256" key="2">
    <source>
        <dbReference type="ARBA" id="ARBA00007977"/>
    </source>
</evidence>
<evidence type="ECO:0000256" key="4">
    <source>
        <dbReference type="ARBA" id="ARBA00022692"/>
    </source>
</evidence>
<dbReference type="EMBL" id="FUKP01000060">
    <property type="protein sequence ID" value="SJN31508.1"/>
    <property type="molecule type" value="Genomic_DNA"/>
</dbReference>
<feature type="transmembrane region" description="Helical" evidence="7">
    <location>
        <begin position="125"/>
        <end position="144"/>
    </location>
</feature>
<evidence type="ECO:0000313" key="9">
    <source>
        <dbReference type="Proteomes" id="UP000196230"/>
    </source>
</evidence>
<sequence length="350" mass="34662">MTTAASTPASRAFGLLVCLALGAVAVGLSALVRPWAPALSPLLLAILAGMAWRNLAAVPERLSPGIAFAAKPVLRTGIVLLGLQLALGDVLALGWGVIGLVVAAVGITFAATLALGRALRLPWDLIALVASGFSICGAAAVAAADSVVRARREMAATAIGLVVLFGTLMIPLMPLATGAFGLSEEAAGLWIGASTHEVAQVVAAGGLVGSAALSVAVTVKLARVVMLAPVMASLAAAQRRRDARSSALPDDGLAASASRPPLVPWFVLGFVAAMLLRSTGLLPAGVLDAAAAVQQLLLATAMATLGLGVHLRSIVQVGPRPLVLGAASTAVAVAVGGAGAWLLGPGLSLG</sequence>
<evidence type="ECO:0000256" key="7">
    <source>
        <dbReference type="SAM" id="Phobius"/>
    </source>
</evidence>
<organism evidence="8 9">
    <name type="scientific">Micrococcus lylae</name>
    <dbReference type="NCBI Taxonomy" id="1273"/>
    <lineage>
        <taxon>Bacteria</taxon>
        <taxon>Bacillati</taxon>
        <taxon>Actinomycetota</taxon>
        <taxon>Actinomycetes</taxon>
        <taxon>Micrococcales</taxon>
        <taxon>Micrococcaceae</taxon>
        <taxon>Micrococcus</taxon>
    </lineage>
</organism>
<evidence type="ECO:0000256" key="3">
    <source>
        <dbReference type="ARBA" id="ARBA00022475"/>
    </source>
</evidence>
<keyword evidence="6 7" id="KW-0472">Membrane</keyword>
<dbReference type="PANTHER" id="PTHR30106:SF2">
    <property type="entry name" value="UPF0324 INNER MEMBRANE PROTEIN YEIH"/>
    <property type="match status" value="1"/>
</dbReference>
<evidence type="ECO:0000313" key="8">
    <source>
        <dbReference type="EMBL" id="SJN31508.1"/>
    </source>
</evidence>
<keyword evidence="4 7" id="KW-0812">Transmembrane</keyword>
<dbReference type="InterPro" id="IPR018383">
    <property type="entry name" value="UPF0324_pro"/>
</dbReference>
<gene>
    <name evidence="8" type="ORF">FM125_08580</name>
</gene>
<dbReference type="Proteomes" id="UP000196230">
    <property type="component" value="Unassembled WGS sequence"/>
</dbReference>
<feature type="transmembrane region" description="Helical" evidence="7">
    <location>
        <begin position="292"/>
        <end position="311"/>
    </location>
</feature>
<reference evidence="8 9" key="1">
    <citation type="submission" date="2017-02" db="EMBL/GenBank/DDBJ databases">
        <authorList>
            <person name="Peterson S.W."/>
        </authorList>
    </citation>
    <scope>NUCLEOTIDE SEQUENCE [LARGE SCALE GENOMIC DNA]</scope>
    <source>
        <strain evidence="8 9">2B3F</strain>
    </source>
</reference>
<dbReference type="RefSeq" id="WP_143745306.1">
    <property type="nucleotide sequence ID" value="NZ_FUKP01000060.1"/>
</dbReference>
<accession>A0A1R4JHL8</accession>
<dbReference type="PANTHER" id="PTHR30106">
    <property type="entry name" value="INNER MEMBRANE PROTEIN YEIH-RELATED"/>
    <property type="match status" value="1"/>
</dbReference>
<evidence type="ECO:0000256" key="1">
    <source>
        <dbReference type="ARBA" id="ARBA00004651"/>
    </source>
</evidence>
<name>A0A1R4JHL8_9MICC</name>
<evidence type="ECO:0000256" key="5">
    <source>
        <dbReference type="ARBA" id="ARBA00022989"/>
    </source>
</evidence>
<feature type="transmembrane region" description="Helical" evidence="7">
    <location>
        <begin position="262"/>
        <end position="286"/>
    </location>
</feature>
<dbReference type="Pfam" id="PF03601">
    <property type="entry name" value="Cons_hypoth698"/>
    <property type="match status" value="1"/>
</dbReference>
<feature type="transmembrane region" description="Helical" evidence="7">
    <location>
        <begin position="323"/>
        <end position="344"/>
    </location>
</feature>
<feature type="transmembrane region" description="Helical" evidence="7">
    <location>
        <begin position="93"/>
        <end position="113"/>
    </location>
</feature>
<keyword evidence="3" id="KW-1003">Cell membrane</keyword>
<keyword evidence="5 7" id="KW-1133">Transmembrane helix</keyword>
<evidence type="ECO:0000256" key="6">
    <source>
        <dbReference type="ARBA" id="ARBA00023136"/>
    </source>
</evidence>
<protein>
    <submittedName>
        <fullName evidence="8">Putative membrane protein YeiH</fullName>
    </submittedName>
</protein>